<gene>
    <name evidence="1" type="ORF">BKH15_04650</name>
</gene>
<evidence type="ECO:0000313" key="2">
    <source>
        <dbReference type="Proteomes" id="UP000186769"/>
    </source>
</evidence>
<protein>
    <submittedName>
        <fullName evidence="1">Uncharacterized protein</fullName>
    </submittedName>
</protein>
<accession>A0A1Q8XCH0</accession>
<dbReference type="InterPro" id="IPR046268">
    <property type="entry name" value="DUF6301"/>
</dbReference>
<name>A0A1Q8XCH0_9ACTO</name>
<dbReference type="EMBL" id="MSKW01000010">
    <property type="protein sequence ID" value="OLO78025.1"/>
    <property type="molecule type" value="Genomic_DNA"/>
</dbReference>
<proteinExistence type="predicted"/>
<reference evidence="1 2" key="1">
    <citation type="submission" date="2016-12" db="EMBL/GenBank/DDBJ databases">
        <title>Genomic comparison of strains in the 'Actinomyces naeslundii' group.</title>
        <authorList>
            <person name="Mughal S.R."/>
            <person name="Do T."/>
            <person name="Gilbert S.C."/>
            <person name="Witherden E.A."/>
            <person name="Didelot X."/>
            <person name="Beighton D."/>
        </authorList>
    </citation>
    <scope>NUCLEOTIDE SEQUENCE [LARGE SCALE GENOMIC DNA]</scope>
    <source>
        <strain evidence="1 2">G53E</strain>
    </source>
</reference>
<dbReference type="AlphaFoldDB" id="A0A1Q8XCH0"/>
<dbReference type="Proteomes" id="UP000186769">
    <property type="component" value="Unassembled WGS sequence"/>
</dbReference>
<dbReference type="Pfam" id="PF19818">
    <property type="entry name" value="DUF6301"/>
    <property type="match status" value="1"/>
</dbReference>
<organism evidence="1 2">
    <name type="scientific">Actinomyces oris</name>
    <dbReference type="NCBI Taxonomy" id="544580"/>
    <lineage>
        <taxon>Bacteria</taxon>
        <taxon>Bacillati</taxon>
        <taxon>Actinomycetota</taxon>
        <taxon>Actinomycetes</taxon>
        <taxon>Actinomycetales</taxon>
        <taxon>Actinomycetaceae</taxon>
        <taxon>Actinomyces</taxon>
    </lineage>
</organism>
<evidence type="ECO:0000313" key="1">
    <source>
        <dbReference type="EMBL" id="OLO78025.1"/>
    </source>
</evidence>
<sequence length="162" mass="17943">MVTIVKTWAEHAWPITLAEAFTLRDQYGWIPAPGDGTLFSTQVSNGELDGAITKDIKNGNLVGSINSRMTTRAPIELKSSQISSITQSIYTNYRSALSALYGTPEDDTYSTGPYSTWTLHSNVSITLYSVATFIKIKICSPVETESEALWKYYENEYGPDIP</sequence>
<comment type="caution">
    <text evidence="1">The sequence shown here is derived from an EMBL/GenBank/DDBJ whole genome shotgun (WGS) entry which is preliminary data.</text>
</comment>